<dbReference type="PANTHER" id="PTHR33495:SF2">
    <property type="entry name" value="ANTI-SIGMA FACTOR ANTAGONIST TM_1081-RELATED"/>
    <property type="match status" value="1"/>
</dbReference>
<dbReference type="Gene3D" id="3.30.750.24">
    <property type="entry name" value="STAS domain"/>
    <property type="match status" value="1"/>
</dbReference>
<reference evidence="4" key="1">
    <citation type="journal article" date="2014" name="Genome Announc.">
        <title>Draft Genome Sequence of Mycobacterium triplex DSM 44626.</title>
        <authorList>
            <person name="Sassi M."/>
            <person name="Croce O."/>
            <person name="Robert C."/>
            <person name="Raoult D."/>
            <person name="Drancourt M."/>
        </authorList>
    </citation>
    <scope>NUCLEOTIDE SEQUENCE [LARGE SCALE GENOMIC DNA]</scope>
    <source>
        <strain evidence="4">DSM 44626</strain>
    </source>
</reference>
<accession>A0A024K042</accession>
<evidence type="ECO:0000256" key="1">
    <source>
        <dbReference type="ARBA" id="ARBA00009013"/>
    </source>
</evidence>
<reference evidence="4" key="2">
    <citation type="submission" date="2014-04" db="EMBL/GenBank/DDBJ databases">
        <authorList>
            <person name="Urmite Genomes U."/>
        </authorList>
    </citation>
    <scope>NUCLEOTIDE SEQUENCE</scope>
    <source>
        <strain evidence="4">DSM 44626</strain>
    </source>
</reference>
<sequence length="178" mass="18799">MLSNDVKTDGGRFDDNPAGLNWDKDGVARYSPRRRDVAEMDTASIGIARPNNGSYLGHAPSGLRTVTRRTGSSVVVHVGGDIDASNETAWQDVLSRGAAETVAPGPFVIDVCDLDFMGSCGYAALAHEAAECRSRGVTLRLVTSQPIVARTIAACGLHPLLPTYETVQMALSPVSDQG</sequence>
<dbReference type="NCBIfam" id="TIGR00377">
    <property type="entry name" value="ant_ant_sig"/>
    <property type="match status" value="1"/>
</dbReference>
<protein>
    <recommendedName>
        <fullName evidence="2">Anti-sigma factor antagonist</fullName>
    </recommendedName>
</protein>
<feature type="domain" description="STAS" evidence="3">
    <location>
        <begin position="63"/>
        <end position="174"/>
    </location>
</feature>
<dbReference type="eggNOG" id="COG1366">
    <property type="taxonomic scope" value="Bacteria"/>
</dbReference>
<name>A0A024K042_9MYCO</name>
<proteinExistence type="inferred from homology"/>
<dbReference type="PANTHER" id="PTHR33495">
    <property type="entry name" value="ANTI-SIGMA FACTOR ANTAGONIST TM_1081-RELATED-RELATED"/>
    <property type="match status" value="1"/>
</dbReference>
<gene>
    <name evidence="4" type="ORF">BN973_03243</name>
</gene>
<dbReference type="PROSITE" id="PS50801">
    <property type="entry name" value="STAS"/>
    <property type="match status" value="1"/>
</dbReference>
<dbReference type="GO" id="GO:0043856">
    <property type="term" value="F:anti-sigma factor antagonist activity"/>
    <property type="evidence" value="ECO:0007669"/>
    <property type="project" value="InterPro"/>
</dbReference>
<dbReference type="EMBL" id="HG964446">
    <property type="protein sequence ID" value="CDO88873.1"/>
    <property type="molecule type" value="Genomic_DNA"/>
</dbReference>
<dbReference type="CDD" id="cd07043">
    <property type="entry name" value="STAS_anti-anti-sigma_factors"/>
    <property type="match status" value="1"/>
</dbReference>
<dbReference type="Pfam" id="PF01740">
    <property type="entry name" value="STAS"/>
    <property type="match status" value="1"/>
</dbReference>
<evidence type="ECO:0000313" key="4">
    <source>
        <dbReference type="EMBL" id="CDO88873.1"/>
    </source>
</evidence>
<dbReference type="InterPro" id="IPR002645">
    <property type="entry name" value="STAS_dom"/>
</dbReference>
<comment type="similarity">
    <text evidence="1 2">Belongs to the anti-sigma-factor antagonist family.</text>
</comment>
<dbReference type="HOGENOM" id="CLU_1509025_0_0_11"/>
<dbReference type="InterPro" id="IPR003658">
    <property type="entry name" value="Anti-sigma_ant"/>
</dbReference>
<evidence type="ECO:0000259" key="3">
    <source>
        <dbReference type="PROSITE" id="PS50801"/>
    </source>
</evidence>
<dbReference type="AlphaFoldDB" id="A0A024K042"/>
<dbReference type="SUPFAM" id="SSF52091">
    <property type="entry name" value="SpoIIaa-like"/>
    <property type="match status" value="1"/>
</dbReference>
<dbReference type="InterPro" id="IPR036513">
    <property type="entry name" value="STAS_dom_sf"/>
</dbReference>
<dbReference type="STRING" id="47839.BN973_03243"/>
<organism evidence="4">
    <name type="scientific">Mycobacterium triplex</name>
    <dbReference type="NCBI Taxonomy" id="47839"/>
    <lineage>
        <taxon>Bacteria</taxon>
        <taxon>Bacillati</taxon>
        <taxon>Actinomycetota</taxon>
        <taxon>Actinomycetes</taxon>
        <taxon>Mycobacteriales</taxon>
        <taxon>Mycobacteriaceae</taxon>
        <taxon>Mycobacterium</taxon>
        <taxon>Mycobacterium simiae complex</taxon>
    </lineage>
</organism>
<evidence type="ECO:0000256" key="2">
    <source>
        <dbReference type="RuleBase" id="RU003749"/>
    </source>
</evidence>
<dbReference type="Proteomes" id="UP000028880">
    <property type="component" value="Unassembled WGS sequence"/>
</dbReference>